<dbReference type="SMART" id="SM00448">
    <property type="entry name" value="REC"/>
    <property type="match status" value="1"/>
</dbReference>
<keyword evidence="2" id="KW-0547">Nucleotide-binding</keyword>
<keyword evidence="6" id="KW-0804">Transcription</keyword>
<evidence type="ECO:0000256" key="4">
    <source>
        <dbReference type="ARBA" id="ARBA00023015"/>
    </source>
</evidence>
<dbReference type="PANTHER" id="PTHR32071">
    <property type="entry name" value="TRANSCRIPTIONAL REGULATORY PROTEIN"/>
    <property type="match status" value="1"/>
</dbReference>
<keyword evidence="3" id="KW-0067">ATP-binding</keyword>
<dbReference type="SMART" id="SM00382">
    <property type="entry name" value="AAA"/>
    <property type="match status" value="1"/>
</dbReference>
<dbReference type="EMBL" id="LAZR01000001">
    <property type="protein sequence ID" value="KKO12113.1"/>
    <property type="molecule type" value="Genomic_DNA"/>
</dbReference>
<dbReference type="GO" id="GO:0005524">
    <property type="term" value="F:ATP binding"/>
    <property type="evidence" value="ECO:0007669"/>
    <property type="project" value="UniProtKB-KW"/>
</dbReference>
<dbReference type="Gene3D" id="1.10.10.60">
    <property type="entry name" value="Homeodomain-like"/>
    <property type="match status" value="1"/>
</dbReference>
<dbReference type="SUPFAM" id="SSF52540">
    <property type="entry name" value="P-loop containing nucleoside triphosphate hydrolases"/>
    <property type="match status" value="1"/>
</dbReference>
<evidence type="ECO:0000313" key="9">
    <source>
        <dbReference type="EMBL" id="KKO12113.1"/>
    </source>
</evidence>
<dbReference type="PANTHER" id="PTHR32071:SF116">
    <property type="entry name" value="TRANSCRIPTIONAL REGULATORY PROTEIN GLRR"/>
    <property type="match status" value="1"/>
</dbReference>
<evidence type="ECO:0000256" key="5">
    <source>
        <dbReference type="ARBA" id="ARBA00023125"/>
    </source>
</evidence>
<dbReference type="AlphaFoldDB" id="A0A0F9WHV5"/>
<dbReference type="SUPFAM" id="SSF52172">
    <property type="entry name" value="CheY-like"/>
    <property type="match status" value="1"/>
</dbReference>
<keyword evidence="5" id="KW-0238">DNA-binding</keyword>
<sequence length="453" mass="50278">MSEKPRILLVDDDQDLLHLIRMRLQANGLDVSAVNSAEKAISELSRYRPNVVITDLRMPGMDGMALFESIQERFLQLPVIILTAHGTIPDAVAAVQQGVFSYLVKPFDAAILLDKIRQALSQSCPQDDQGVDDGESWRQDIVSCSQSMETLLQQARAAARTDVSVLIQSETGTGKELLAKAIHRASNRRDAAFMTLNCAAIPETLLESELFGHAAGAFTGAGKATAGLFKAADKGTVFLDEIGDMPLNAQAKLLRVLEQGDVRPVGSTETVKVDVRILSATHHDLHEKVRAGSFREDLFYRLNVITLEQPPLAARCEDIPLLANHFAHQLSERHGREGGVHFAPEAMELMVSAPWPGNVRQLLNVVEQCVVLSPQSLIPRQLVERALRFKPQKLLNMNDARDQFEHDYLIRLLNLAEGNIALAARLAERNRSEFYNLLKRHNLDPDQFRKPAD</sequence>
<dbReference type="FunFam" id="3.40.50.2300:FF:000018">
    <property type="entry name" value="DNA-binding transcriptional regulator NtrC"/>
    <property type="match status" value="1"/>
</dbReference>
<dbReference type="InterPro" id="IPR009057">
    <property type="entry name" value="Homeodomain-like_sf"/>
</dbReference>
<dbReference type="SUPFAM" id="SSF46689">
    <property type="entry name" value="Homeodomain-like"/>
    <property type="match status" value="1"/>
</dbReference>
<gene>
    <name evidence="9" type="ORF">LCGC14_0001210</name>
</gene>
<name>A0A0F9WHV5_9ZZZZ</name>
<dbReference type="GO" id="GO:0006355">
    <property type="term" value="P:regulation of DNA-templated transcription"/>
    <property type="evidence" value="ECO:0007669"/>
    <property type="project" value="InterPro"/>
</dbReference>
<evidence type="ECO:0000256" key="2">
    <source>
        <dbReference type="ARBA" id="ARBA00022741"/>
    </source>
</evidence>
<accession>A0A0F9WHV5</accession>
<reference evidence="9" key="1">
    <citation type="journal article" date="2015" name="Nature">
        <title>Complex archaea that bridge the gap between prokaryotes and eukaryotes.</title>
        <authorList>
            <person name="Spang A."/>
            <person name="Saw J.H."/>
            <person name="Jorgensen S.L."/>
            <person name="Zaremba-Niedzwiedzka K."/>
            <person name="Martijn J."/>
            <person name="Lind A.E."/>
            <person name="van Eijk R."/>
            <person name="Schleper C."/>
            <person name="Guy L."/>
            <person name="Ettema T.J."/>
        </authorList>
    </citation>
    <scope>NUCLEOTIDE SEQUENCE</scope>
</reference>
<dbReference type="InterPro" id="IPR011006">
    <property type="entry name" value="CheY-like_superfamily"/>
</dbReference>
<evidence type="ECO:0000256" key="1">
    <source>
        <dbReference type="ARBA" id="ARBA00022553"/>
    </source>
</evidence>
<dbReference type="CDD" id="cd00009">
    <property type="entry name" value="AAA"/>
    <property type="match status" value="1"/>
</dbReference>
<dbReference type="Gene3D" id="3.40.50.2300">
    <property type="match status" value="1"/>
</dbReference>
<dbReference type="InterPro" id="IPR003593">
    <property type="entry name" value="AAA+_ATPase"/>
</dbReference>
<dbReference type="InterPro" id="IPR058031">
    <property type="entry name" value="AAA_lid_NorR"/>
</dbReference>
<protein>
    <recommendedName>
        <fullName evidence="10">Two-component system response regulator GlrR</fullName>
    </recommendedName>
</protein>
<organism evidence="9">
    <name type="scientific">marine sediment metagenome</name>
    <dbReference type="NCBI Taxonomy" id="412755"/>
    <lineage>
        <taxon>unclassified sequences</taxon>
        <taxon>metagenomes</taxon>
        <taxon>ecological metagenomes</taxon>
    </lineage>
</organism>
<evidence type="ECO:0000256" key="6">
    <source>
        <dbReference type="ARBA" id="ARBA00023163"/>
    </source>
</evidence>
<dbReference type="InterPro" id="IPR002078">
    <property type="entry name" value="Sigma_54_int"/>
</dbReference>
<proteinExistence type="predicted"/>
<dbReference type="Gene3D" id="1.10.8.60">
    <property type="match status" value="1"/>
</dbReference>
<evidence type="ECO:0008006" key="10">
    <source>
        <dbReference type="Google" id="ProtNLM"/>
    </source>
</evidence>
<dbReference type="Pfam" id="PF25601">
    <property type="entry name" value="AAA_lid_14"/>
    <property type="match status" value="1"/>
</dbReference>
<dbReference type="FunFam" id="3.40.50.300:FF:000006">
    <property type="entry name" value="DNA-binding transcriptional regulator NtrC"/>
    <property type="match status" value="1"/>
</dbReference>
<keyword evidence="1" id="KW-0597">Phosphoprotein</keyword>
<dbReference type="PROSITE" id="PS50110">
    <property type="entry name" value="RESPONSE_REGULATORY"/>
    <property type="match status" value="1"/>
</dbReference>
<dbReference type="GO" id="GO:0003677">
    <property type="term" value="F:DNA binding"/>
    <property type="evidence" value="ECO:0007669"/>
    <property type="project" value="UniProtKB-KW"/>
</dbReference>
<dbReference type="Pfam" id="PF00072">
    <property type="entry name" value="Response_reg"/>
    <property type="match status" value="1"/>
</dbReference>
<comment type="caution">
    <text evidence="9">The sequence shown here is derived from an EMBL/GenBank/DDBJ whole genome shotgun (WGS) entry which is preliminary data.</text>
</comment>
<dbReference type="GO" id="GO:0000160">
    <property type="term" value="P:phosphorelay signal transduction system"/>
    <property type="evidence" value="ECO:0007669"/>
    <property type="project" value="InterPro"/>
</dbReference>
<dbReference type="PROSITE" id="PS50045">
    <property type="entry name" value="SIGMA54_INTERACT_4"/>
    <property type="match status" value="1"/>
</dbReference>
<dbReference type="InterPro" id="IPR025944">
    <property type="entry name" value="Sigma_54_int_dom_CS"/>
</dbReference>
<evidence type="ECO:0000259" key="8">
    <source>
        <dbReference type="PROSITE" id="PS50110"/>
    </source>
</evidence>
<dbReference type="InterPro" id="IPR001789">
    <property type="entry name" value="Sig_transdc_resp-reg_receiver"/>
</dbReference>
<dbReference type="PROSITE" id="PS00676">
    <property type="entry name" value="SIGMA54_INTERACT_2"/>
    <property type="match status" value="1"/>
</dbReference>
<dbReference type="Gene3D" id="3.40.50.300">
    <property type="entry name" value="P-loop containing nucleotide triphosphate hydrolases"/>
    <property type="match status" value="1"/>
</dbReference>
<dbReference type="PROSITE" id="PS00688">
    <property type="entry name" value="SIGMA54_INTERACT_3"/>
    <property type="match status" value="1"/>
</dbReference>
<feature type="domain" description="Response regulatory" evidence="8">
    <location>
        <begin position="6"/>
        <end position="120"/>
    </location>
</feature>
<dbReference type="Pfam" id="PF00158">
    <property type="entry name" value="Sigma54_activat"/>
    <property type="match status" value="1"/>
</dbReference>
<feature type="domain" description="Sigma-54 factor interaction" evidence="7">
    <location>
        <begin position="141"/>
        <end position="371"/>
    </location>
</feature>
<evidence type="ECO:0000256" key="3">
    <source>
        <dbReference type="ARBA" id="ARBA00022840"/>
    </source>
</evidence>
<keyword evidence="4" id="KW-0805">Transcription regulation</keyword>
<dbReference type="InterPro" id="IPR027417">
    <property type="entry name" value="P-loop_NTPase"/>
</dbReference>
<evidence type="ECO:0000259" key="7">
    <source>
        <dbReference type="PROSITE" id="PS50045"/>
    </source>
</evidence>
<dbReference type="InterPro" id="IPR025943">
    <property type="entry name" value="Sigma_54_int_dom_ATP-bd_2"/>
</dbReference>